<reference evidence="2" key="1">
    <citation type="submission" date="2021-06" db="EMBL/GenBank/DDBJ databases">
        <authorList>
            <person name="Kallberg Y."/>
            <person name="Tangrot J."/>
            <person name="Rosling A."/>
        </authorList>
    </citation>
    <scope>NUCLEOTIDE SEQUENCE</scope>
    <source>
        <strain evidence="2">MA453B</strain>
    </source>
</reference>
<keyword evidence="1" id="KW-0175">Coiled coil</keyword>
<feature type="coiled-coil region" evidence="1">
    <location>
        <begin position="7"/>
        <end position="45"/>
    </location>
</feature>
<proteinExistence type="predicted"/>
<accession>A0A9N9JBF8</accession>
<protein>
    <submittedName>
        <fullName evidence="2">13785_t:CDS:1</fullName>
    </submittedName>
</protein>
<evidence type="ECO:0000313" key="2">
    <source>
        <dbReference type="EMBL" id="CAG8768107.1"/>
    </source>
</evidence>
<dbReference type="Proteomes" id="UP000789405">
    <property type="component" value="Unassembled WGS sequence"/>
</dbReference>
<dbReference type="AlphaFoldDB" id="A0A9N9JBF8"/>
<name>A0A9N9JBF8_9GLOM</name>
<evidence type="ECO:0000313" key="3">
    <source>
        <dbReference type="Proteomes" id="UP000789405"/>
    </source>
</evidence>
<evidence type="ECO:0000256" key="1">
    <source>
        <dbReference type="SAM" id="Coils"/>
    </source>
</evidence>
<organism evidence="2 3">
    <name type="scientific">Dentiscutata erythropus</name>
    <dbReference type="NCBI Taxonomy" id="1348616"/>
    <lineage>
        <taxon>Eukaryota</taxon>
        <taxon>Fungi</taxon>
        <taxon>Fungi incertae sedis</taxon>
        <taxon>Mucoromycota</taxon>
        <taxon>Glomeromycotina</taxon>
        <taxon>Glomeromycetes</taxon>
        <taxon>Diversisporales</taxon>
        <taxon>Gigasporaceae</taxon>
        <taxon>Dentiscutata</taxon>
    </lineage>
</organism>
<sequence>MVRPNRCNRLRRNEDNIKENYREAIQNLSIGLARVRRELDRAQNGHQGALRMLTRLLNKNTQLIEVNICLRRHVISLQNTIERLRMENEFFCQTIFHTLPGQPQFTHFGVVEVNGDNSHFVPPTLFYTYAMEGLDFDNLDESEDDSDTITDNI</sequence>
<gene>
    <name evidence="2" type="ORF">DERYTH_LOCUS18426</name>
</gene>
<comment type="caution">
    <text evidence="2">The sequence shown here is derived from an EMBL/GenBank/DDBJ whole genome shotgun (WGS) entry which is preliminary data.</text>
</comment>
<dbReference type="EMBL" id="CAJVPY010018680">
    <property type="protein sequence ID" value="CAG8768107.1"/>
    <property type="molecule type" value="Genomic_DNA"/>
</dbReference>
<keyword evidence="3" id="KW-1185">Reference proteome</keyword>